<dbReference type="InterPro" id="IPR013584">
    <property type="entry name" value="RAP"/>
</dbReference>
<dbReference type="AlphaFoldDB" id="A0A6J2VV13"/>
<sequence length="659" mass="74074">MLRRLQFLRQVRAICSNRPLSVCSSQESTCSVCVWTSSGRCLLKQGCRRLRVQPSHMTVCSVARDSVFFTTTGSVRRHRDFPGAGRFSLLLQQNAEEEHAFTERLSSCTSSRQVLRHLRTFRLLSGAMAAAVLHRLADLEQDGAGGLRELAILSDSSLKALCFQLEQDSCLLDDEAVVWALLGCTRLYLDPWSRLVVRLVSESQERLDKGKLSVSALCRLAQALLVLEGPNCGMLVQAMGQLQERDPTQWGSEELRLVYRTFGAGVGEDGRYQELLNAVNAHALSLASKLDPSSVSEILGALVILRQTQALPLVIALCKQAVRHVPNFADSELAVVLGALMHYGHSDHFFIEALERHVPKIAFTAHPETVTKVMQYFGRRCILSPPVFDAVAESFVYRADDYTTGQVARQIAALGVLGYVPPNAGPLFRKVESLIHARFSQFQPRMLLRLLHACTLLQRYPLNFVSRIFSPYFLQQLQEQDTGMDRMVLAQLTQLYMSVKLECPFYEGPRLLPKLRVKSFLSPGQALETPVDPQLYNAVKSGLVDLLGARSYFASRVLTPYCYTLDVEVKLDEDGYVLPASHIDEVYKRIALCIDGPKRFAANTLQLLGKEAIKQRHLQILGYEVVQIPYYEFEKVKGKAETVEYLHKKIFPLSYRLSW</sequence>
<dbReference type="RefSeq" id="XP_030635026.1">
    <property type="nucleotide sequence ID" value="XM_030779166.1"/>
</dbReference>
<dbReference type="InParanoid" id="A0A6J2VV13"/>
<dbReference type="SMART" id="SM00952">
    <property type="entry name" value="RAP"/>
    <property type="match status" value="1"/>
</dbReference>
<protein>
    <submittedName>
        <fullName evidence="5">FAST kinase domain-containing protein 3, mitochondrial</fullName>
    </submittedName>
</protein>
<evidence type="ECO:0000259" key="3">
    <source>
        <dbReference type="PROSITE" id="PS51286"/>
    </source>
</evidence>
<dbReference type="GO" id="GO:0000963">
    <property type="term" value="P:mitochondrial RNA processing"/>
    <property type="evidence" value="ECO:0007669"/>
    <property type="project" value="TreeGrafter"/>
</dbReference>
<dbReference type="Pfam" id="PF08373">
    <property type="entry name" value="RAP"/>
    <property type="match status" value="1"/>
</dbReference>
<organism evidence="4 5">
    <name type="scientific">Chanos chanos</name>
    <name type="common">Milkfish</name>
    <name type="synonym">Mugil chanos</name>
    <dbReference type="NCBI Taxonomy" id="29144"/>
    <lineage>
        <taxon>Eukaryota</taxon>
        <taxon>Metazoa</taxon>
        <taxon>Chordata</taxon>
        <taxon>Craniata</taxon>
        <taxon>Vertebrata</taxon>
        <taxon>Euteleostomi</taxon>
        <taxon>Actinopterygii</taxon>
        <taxon>Neopterygii</taxon>
        <taxon>Teleostei</taxon>
        <taxon>Ostariophysi</taxon>
        <taxon>Gonorynchiformes</taxon>
        <taxon>Chanidae</taxon>
        <taxon>Chanos</taxon>
    </lineage>
</organism>
<dbReference type="FunCoup" id="A0A6J2VV13">
    <property type="interactions" value="555"/>
</dbReference>
<dbReference type="OrthoDB" id="9985850at2759"/>
<dbReference type="Proteomes" id="UP000504632">
    <property type="component" value="Chromosome 7"/>
</dbReference>
<comment type="subcellular location">
    <subcellularLocation>
        <location evidence="1">Mitochondrion</location>
    </subcellularLocation>
</comment>
<dbReference type="PANTHER" id="PTHR21228">
    <property type="entry name" value="FAST LEU-RICH DOMAIN-CONTAINING"/>
    <property type="match status" value="1"/>
</dbReference>
<gene>
    <name evidence="5" type="primary">fastkd3</name>
</gene>
<keyword evidence="2" id="KW-0496">Mitochondrion</keyword>
<dbReference type="Pfam" id="PF08368">
    <property type="entry name" value="FAST_2"/>
    <property type="match status" value="1"/>
</dbReference>
<dbReference type="PROSITE" id="PS51286">
    <property type="entry name" value="RAP"/>
    <property type="match status" value="1"/>
</dbReference>
<accession>A0A6J2VV13</accession>
<dbReference type="InterPro" id="IPR050870">
    <property type="entry name" value="FAST_kinase"/>
</dbReference>
<feature type="domain" description="RAP" evidence="3">
    <location>
        <begin position="590"/>
        <end position="648"/>
    </location>
</feature>
<dbReference type="GO" id="GO:0044528">
    <property type="term" value="P:regulation of mitochondrial mRNA stability"/>
    <property type="evidence" value="ECO:0007669"/>
    <property type="project" value="InterPro"/>
</dbReference>
<dbReference type="GeneID" id="115816198"/>
<proteinExistence type="predicted"/>
<dbReference type="GO" id="GO:0003723">
    <property type="term" value="F:RNA binding"/>
    <property type="evidence" value="ECO:0007669"/>
    <property type="project" value="TreeGrafter"/>
</dbReference>
<keyword evidence="5" id="KW-0808">Transferase</keyword>
<dbReference type="Pfam" id="PF06743">
    <property type="entry name" value="FAST_1"/>
    <property type="match status" value="1"/>
</dbReference>
<dbReference type="GO" id="GO:0005759">
    <property type="term" value="C:mitochondrial matrix"/>
    <property type="evidence" value="ECO:0007669"/>
    <property type="project" value="TreeGrafter"/>
</dbReference>
<dbReference type="GO" id="GO:0035770">
    <property type="term" value="C:ribonucleoprotein granule"/>
    <property type="evidence" value="ECO:0007669"/>
    <property type="project" value="TreeGrafter"/>
</dbReference>
<dbReference type="CTD" id="79072"/>
<dbReference type="InterPro" id="IPR013579">
    <property type="entry name" value="FAST_2"/>
</dbReference>
<reference evidence="5" key="1">
    <citation type="submission" date="2025-08" db="UniProtKB">
        <authorList>
            <consortium name="RefSeq"/>
        </authorList>
    </citation>
    <scope>IDENTIFICATION</scope>
</reference>
<keyword evidence="5" id="KW-0418">Kinase</keyword>
<name>A0A6J2VV13_CHACN</name>
<evidence type="ECO:0000256" key="1">
    <source>
        <dbReference type="ARBA" id="ARBA00004173"/>
    </source>
</evidence>
<dbReference type="PANTHER" id="PTHR21228:SF9">
    <property type="entry name" value="FAST KINASE DOMAIN-CONTAINING PROTEIN 3, MITOCHONDRIAL"/>
    <property type="match status" value="1"/>
</dbReference>
<keyword evidence="4" id="KW-1185">Reference proteome</keyword>
<dbReference type="InterPro" id="IPR010622">
    <property type="entry name" value="FAST_Leu-rich"/>
</dbReference>
<evidence type="ECO:0000313" key="4">
    <source>
        <dbReference type="Proteomes" id="UP000504632"/>
    </source>
</evidence>
<evidence type="ECO:0000256" key="2">
    <source>
        <dbReference type="ARBA" id="ARBA00023128"/>
    </source>
</evidence>
<evidence type="ECO:0000313" key="5">
    <source>
        <dbReference type="RefSeq" id="XP_030635026.1"/>
    </source>
</evidence>